<dbReference type="UniPathway" id="UPA00126">
    <property type="reaction ID" value="UER00424"/>
</dbReference>
<keyword evidence="21" id="KW-0413">Isomerase</keyword>
<dbReference type="InterPro" id="IPR038487">
    <property type="entry name" value="Mre11_capping_dom"/>
</dbReference>
<keyword evidence="30" id="KW-1185">Reference proteome</keyword>
<evidence type="ECO:0000259" key="28">
    <source>
        <dbReference type="SMART" id="SM01347"/>
    </source>
</evidence>
<dbReference type="SUPFAM" id="SSF56300">
    <property type="entry name" value="Metallo-dependent phosphatases"/>
    <property type="match status" value="1"/>
</dbReference>
<keyword evidence="16" id="KW-0378">Hydrolase</keyword>
<name>W3VGC2_MOEAP</name>
<dbReference type="PANTHER" id="PTHR10139:SF1">
    <property type="entry name" value="DOUBLE-STRAND BREAK REPAIR PROTEIN MRE11"/>
    <property type="match status" value="1"/>
</dbReference>
<feature type="binding site" evidence="26">
    <location>
        <position position="1067"/>
    </location>
    <ligand>
        <name>Mg(2+)</name>
        <dbReference type="ChEBI" id="CHEBI:18420"/>
        <label>1</label>
    </ligand>
</feature>
<feature type="binding site" evidence="26">
    <location>
        <position position="856"/>
    </location>
    <ligand>
        <name>Mg(2+)</name>
        <dbReference type="ChEBI" id="CHEBI:18420"/>
        <label>1</label>
    </ligand>
</feature>
<reference evidence="29 30" key="1">
    <citation type="journal article" date="2014" name="Genome Announc.">
        <title>Genome sequence of the basidiomycetous fungus Pseudozyma aphidis DSM70725, an efficient producer of biosurfactant mannosylerythritol lipids.</title>
        <authorList>
            <person name="Lorenz S."/>
            <person name="Guenther M."/>
            <person name="Grumaz C."/>
            <person name="Rupp S."/>
            <person name="Zibek S."/>
            <person name="Sohn K."/>
        </authorList>
    </citation>
    <scope>NUCLEOTIDE SEQUENCE [LARGE SCALE GENOMIC DNA]</scope>
    <source>
        <strain evidence="30">ATCC 32657 / CBS 517.83 / DSM 70725 / JCM 10318 / NBRC 10182 / NRRL Y-7954 / St-0401</strain>
    </source>
</reference>
<feature type="domain" description="Mre11 DNA-binding" evidence="28">
    <location>
        <begin position="363"/>
        <end position="537"/>
    </location>
</feature>
<feature type="region of interest" description="Disordered" evidence="27">
    <location>
        <begin position="579"/>
        <end position="840"/>
    </location>
</feature>
<dbReference type="GO" id="GO:0030145">
    <property type="term" value="F:manganese ion binding"/>
    <property type="evidence" value="ECO:0007669"/>
    <property type="project" value="InterPro"/>
</dbReference>
<dbReference type="SFLD" id="SFLDG01140">
    <property type="entry name" value="C2.B:_Phosphomannomutase_and_P"/>
    <property type="match status" value="1"/>
</dbReference>
<gene>
    <name evidence="29" type="ORF">PaG_05479</name>
</gene>
<evidence type="ECO:0000256" key="14">
    <source>
        <dbReference type="ARBA" id="ARBA00022759"/>
    </source>
</evidence>
<dbReference type="InterPro" id="IPR029052">
    <property type="entry name" value="Metallo-depent_PP-like"/>
</dbReference>
<dbReference type="GO" id="GO:0097552">
    <property type="term" value="P:mitochondrial double-strand break repair via homologous recombination"/>
    <property type="evidence" value="ECO:0007669"/>
    <property type="project" value="TreeGrafter"/>
</dbReference>
<dbReference type="EC" id="5.4.2.8" evidence="9"/>
<dbReference type="FunFam" id="3.60.21.10:FF:000011">
    <property type="entry name" value="Double-strand break repair protein"/>
    <property type="match status" value="1"/>
</dbReference>
<dbReference type="HOGENOM" id="CLU_009535_2_0_1"/>
<comment type="similarity">
    <text evidence="6">Belongs to the MRE11/RAD32 family.</text>
</comment>
<dbReference type="SFLD" id="SFLDF00445">
    <property type="entry name" value="alpha-phosphomannomutase"/>
    <property type="match status" value="1"/>
</dbReference>
<dbReference type="GO" id="GO:0042138">
    <property type="term" value="P:meiotic DNA double-strand break formation"/>
    <property type="evidence" value="ECO:0007669"/>
    <property type="project" value="TreeGrafter"/>
</dbReference>
<protein>
    <recommendedName>
        <fullName evidence="9">phosphomannomutase</fullName>
        <ecNumber evidence="9">5.4.2.8</ecNumber>
    </recommendedName>
</protein>
<feature type="binding site" evidence="25">
    <location>
        <position position="968"/>
    </location>
    <ligand>
        <name>alpha-D-mannose 1-phosphate</name>
        <dbReference type="ChEBI" id="CHEBI:58409"/>
    </ligand>
</feature>
<feature type="binding site" evidence="26">
    <location>
        <position position="854"/>
    </location>
    <ligand>
        <name>Mg(2+)</name>
        <dbReference type="ChEBI" id="CHEBI:18420"/>
        <label>1</label>
    </ligand>
</feature>
<dbReference type="EMBL" id="AWNI01000033">
    <property type="protein sequence ID" value="ETS60619.1"/>
    <property type="molecule type" value="Genomic_DNA"/>
</dbReference>
<evidence type="ECO:0000256" key="20">
    <source>
        <dbReference type="ARBA" id="ARBA00023211"/>
    </source>
</evidence>
<comment type="similarity">
    <text evidence="7">Belongs to the eukaryotic PMM family.</text>
</comment>
<feature type="compositionally biased region" description="Acidic residues" evidence="27">
    <location>
        <begin position="772"/>
        <end position="781"/>
    </location>
</feature>
<feature type="active site" description="Proton donor/acceptor" evidence="24">
    <location>
        <position position="856"/>
    </location>
</feature>
<dbReference type="GO" id="GO:0007095">
    <property type="term" value="P:mitotic G2 DNA damage checkpoint signaling"/>
    <property type="evidence" value="ECO:0007669"/>
    <property type="project" value="TreeGrafter"/>
</dbReference>
<feature type="compositionally biased region" description="Acidic residues" evidence="27">
    <location>
        <begin position="642"/>
        <end position="652"/>
    </location>
</feature>
<evidence type="ECO:0000256" key="9">
    <source>
        <dbReference type="ARBA" id="ARBA00012730"/>
    </source>
</evidence>
<dbReference type="GO" id="GO:0000014">
    <property type="term" value="F:single-stranded DNA endodeoxyribonuclease activity"/>
    <property type="evidence" value="ECO:0007669"/>
    <property type="project" value="TreeGrafter"/>
</dbReference>
<evidence type="ECO:0000256" key="12">
    <source>
        <dbReference type="ARBA" id="ARBA00022722"/>
    </source>
</evidence>
<evidence type="ECO:0000256" key="2">
    <source>
        <dbReference type="ARBA" id="ARBA00004123"/>
    </source>
</evidence>
<dbReference type="Gene3D" id="3.60.21.10">
    <property type="match status" value="1"/>
</dbReference>
<keyword evidence="17" id="KW-0269">Exonuclease</keyword>
<keyword evidence="15" id="KW-0227">DNA damage</keyword>
<evidence type="ECO:0000256" key="6">
    <source>
        <dbReference type="ARBA" id="ARBA00009028"/>
    </source>
</evidence>
<feature type="binding site" evidence="25">
    <location>
        <position position="863"/>
    </location>
    <ligand>
        <name>alpha-D-mannose 1-phosphate</name>
        <dbReference type="ChEBI" id="CHEBI:58409"/>
    </ligand>
</feature>
<dbReference type="GO" id="GO:0005737">
    <property type="term" value="C:cytoplasm"/>
    <property type="evidence" value="ECO:0007669"/>
    <property type="project" value="UniProtKB-SubCell"/>
</dbReference>
<dbReference type="GO" id="GO:0000724">
    <property type="term" value="P:double-strand break repair via homologous recombination"/>
    <property type="evidence" value="ECO:0007669"/>
    <property type="project" value="TreeGrafter"/>
</dbReference>
<feature type="compositionally biased region" description="Basic and acidic residues" evidence="27">
    <location>
        <begin position="16"/>
        <end position="29"/>
    </location>
</feature>
<dbReference type="GO" id="GO:0009298">
    <property type="term" value="P:GDP-mannose biosynthetic process"/>
    <property type="evidence" value="ECO:0007669"/>
    <property type="project" value="UniProtKB-UniPathway"/>
</dbReference>
<evidence type="ECO:0000256" key="10">
    <source>
        <dbReference type="ARBA" id="ARBA00022454"/>
    </source>
</evidence>
<dbReference type="OrthoDB" id="30417at2759"/>
<dbReference type="GO" id="GO:0004527">
    <property type="term" value="F:exonuclease activity"/>
    <property type="evidence" value="ECO:0007669"/>
    <property type="project" value="UniProtKB-KW"/>
</dbReference>
<dbReference type="SUPFAM" id="SSF56784">
    <property type="entry name" value="HAD-like"/>
    <property type="match status" value="1"/>
</dbReference>
<evidence type="ECO:0000256" key="23">
    <source>
        <dbReference type="ARBA" id="ARBA00023254"/>
    </source>
</evidence>
<dbReference type="GO" id="GO:0035861">
    <property type="term" value="C:site of double-strand break"/>
    <property type="evidence" value="ECO:0007669"/>
    <property type="project" value="TreeGrafter"/>
</dbReference>
<dbReference type="InterPro" id="IPR036412">
    <property type="entry name" value="HAD-like_sf"/>
</dbReference>
<comment type="cofactor">
    <cofactor evidence="1">
        <name>Mn(2+)</name>
        <dbReference type="ChEBI" id="CHEBI:29035"/>
    </cofactor>
</comment>
<feature type="binding site" evidence="26">
    <location>
        <position position="1081"/>
    </location>
    <ligand>
        <name>Mg(2+)</name>
        <dbReference type="ChEBI" id="CHEBI:18420"/>
        <label>1</label>
    </ligand>
</feature>
<evidence type="ECO:0000256" key="4">
    <source>
        <dbReference type="ARBA" id="ARBA00004496"/>
    </source>
</evidence>
<dbReference type="Proteomes" id="UP000019462">
    <property type="component" value="Unassembled WGS sequence"/>
</dbReference>
<comment type="cofactor">
    <cofactor evidence="26">
        <name>Mg(2+)</name>
        <dbReference type="ChEBI" id="CHEBI:18420"/>
    </cofactor>
</comment>
<dbReference type="InterPro" id="IPR005002">
    <property type="entry name" value="PMM"/>
</dbReference>
<keyword evidence="22" id="KW-0539">Nucleus</keyword>
<evidence type="ECO:0000256" key="24">
    <source>
        <dbReference type="PIRSR" id="PIRSR605002-1"/>
    </source>
</evidence>
<proteinExistence type="inferred from homology"/>
<dbReference type="FunFam" id="3.30.1240.20:FF:000001">
    <property type="entry name" value="Phosphomannomutase"/>
    <property type="match status" value="1"/>
</dbReference>
<feature type="binding site" evidence="25">
    <location>
        <position position="1026"/>
    </location>
    <ligand>
        <name>alpha-D-mannose 1-phosphate</name>
        <dbReference type="ChEBI" id="CHEBI:58409"/>
    </ligand>
</feature>
<keyword evidence="14" id="KW-0255">Endonuclease</keyword>
<evidence type="ECO:0000256" key="27">
    <source>
        <dbReference type="SAM" id="MobiDB-lite"/>
    </source>
</evidence>
<keyword evidence="18 26" id="KW-0460">Magnesium</keyword>
<evidence type="ECO:0000256" key="21">
    <source>
        <dbReference type="ARBA" id="ARBA00023235"/>
    </source>
</evidence>
<feature type="binding site" evidence="26">
    <location>
        <position position="1079"/>
    </location>
    <ligand>
        <name>Mg(2+)</name>
        <dbReference type="ChEBI" id="CHEBI:18420"/>
        <label>1</label>
    </ligand>
</feature>
<dbReference type="InterPro" id="IPR007281">
    <property type="entry name" value="Mre11_DNA-bd"/>
</dbReference>
<evidence type="ECO:0000256" key="19">
    <source>
        <dbReference type="ARBA" id="ARBA00023204"/>
    </source>
</evidence>
<evidence type="ECO:0000313" key="29">
    <source>
        <dbReference type="EMBL" id="ETS60619.1"/>
    </source>
</evidence>
<feature type="binding site" evidence="25">
    <location>
        <position position="1024"/>
    </location>
    <ligand>
        <name>alpha-D-mannose 1-phosphate</name>
        <dbReference type="ChEBI" id="CHEBI:58409"/>
    </ligand>
</feature>
<comment type="subcellular location">
    <subcellularLocation>
        <location evidence="3">Chromosome</location>
    </subcellularLocation>
    <subcellularLocation>
        <location evidence="4">Cytoplasm</location>
    </subcellularLocation>
    <subcellularLocation>
        <location evidence="2">Nucleus</location>
    </subcellularLocation>
</comment>
<evidence type="ECO:0000313" key="30">
    <source>
        <dbReference type="Proteomes" id="UP000019462"/>
    </source>
</evidence>
<dbReference type="InterPro" id="IPR041796">
    <property type="entry name" value="Mre11_N"/>
</dbReference>
<evidence type="ECO:0000256" key="15">
    <source>
        <dbReference type="ARBA" id="ARBA00022763"/>
    </source>
</evidence>
<dbReference type="SMART" id="SM01347">
    <property type="entry name" value="Mre11_DNA_bind"/>
    <property type="match status" value="1"/>
</dbReference>
<feature type="region of interest" description="Disordered" evidence="27">
    <location>
        <begin position="1"/>
        <end position="50"/>
    </location>
</feature>
<feature type="compositionally biased region" description="Low complexity" evidence="27">
    <location>
        <begin position="663"/>
        <end position="694"/>
    </location>
</feature>
<evidence type="ECO:0000256" key="18">
    <source>
        <dbReference type="ARBA" id="ARBA00022842"/>
    </source>
</evidence>
<dbReference type="InterPro" id="IPR006379">
    <property type="entry name" value="HAD-SF_hydro_IIB"/>
</dbReference>
<comment type="pathway">
    <text evidence="5">Nucleotide-sugar biosynthesis; GDP-alpha-D-mannose biosynthesis; alpha-D-mannose 1-phosphate from D-fructose 6-phosphate: step 2/2.</text>
</comment>
<dbReference type="Gene3D" id="3.30.1240.20">
    <property type="match status" value="1"/>
</dbReference>
<dbReference type="GO" id="GO:0030870">
    <property type="term" value="C:Mre11 complex"/>
    <property type="evidence" value="ECO:0007669"/>
    <property type="project" value="UniProtKB-ARBA"/>
</dbReference>
<feature type="compositionally biased region" description="Basic residues" evidence="27">
    <location>
        <begin position="807"/>
        <end position="816"/>
    </location>
</feature>
<keyword evidence="23" id="KW-0469">Meiosis</keyword>
<evidence type="ECO:0000256" key="22">
    <source>
        <dbReference type="ARBA" id="ARBA00023242"/>
    </source>
</evidence>
<keyword evidence="10" id="KW-0158">Chromosome</keyword>
<dbReference type="GO" id="GO:0031573">
    <property type="term" value="P:mitotic intra-S DNA damage checkpoint signaling"/>
    <property type="evidence" value="ECO:0007669"/>
    <property type="project" value="TreeGrafter"/>
</dbReference>
<dbReference type="InterPro" id="IPR023214">
    <property type="entry name" value="HAD_sf"/>
</dbReference>
<dbReference type="Pfam" id="PF00149">
    <property type="entry name" value="Metallophos"/>
    <property type="match status" value="1"/>
</dbReference>
<keyword evidence="19" id="KW-0234">DNA repair</keyword>
<feature type="binding site" evidence="25">
    <location>
        <position position="979"/>
    </location>
    <ligand>
        <name>alpha-D-mannose 1-phosphate</name>
        <dbReference type="ChEBI" id="CHEBI:58409"/>
    </ligand>
</feature>
<evidence type="ECO:0000256" key="11">
    <source>
        <dbReference type="ARBA" id="ARBA00022490"/>
    </source>
</evidence>
<dbReference type="GO" id="GO:0000723">
    <property type="term" value="P:telomere maintenance"/>
    <property type="evidence" value="ECO:0007669"/>
    <property type="project" value="TreeGrafter"/>
</dbReference>
<dbReference type="NCBIfam" id="TIGR01484">
    <property type="entry name" value="HAD-SF-IIB"/>
    <property type="match status" value="1"/>
</dbReference>
<dbReference type="AlphaFoldDB" id="W3VGC2"/>
<evidence type="ECO:0000256" key="3">
    <source>
        <dbReference type="ARBA" id="ARBA00004286"/>
    </source>
</evidence>
<accession>W3VGC2</accession>
<dbReference type="GO" id="GO:0004615">
    <property type="term" value="F:phosphomannomutase activity"/>
    <property type="evidence" value="ECO:0007669"/>
    <property type="project" value="UniProtKB-EC"/>
</dbReference>
<feature type="binding site" evidence="26">
    <location>
        <position position="1084"/>
    </location>
    <ligand>
        <name>Mg(2+)</name>
        <dbReference type="ChEBI" id="CHEBI:18420"/>
        <label>1</label>
    </ligand>
</feature>
<dbReference type="GO" id="GO:0006303">
    <property type="term" value="P:double-strand break repair via nonhomologous end joining"/>
    <property type="evidence" value="ECO:0007669"/>
    <property type="project" value="TreeGrafter"/>
</dbReference>
<dbReference type="InterPro" id="IPR043169">
    <property type="entry name" value="PMM_cap"/>
</dbReference>
<dbReference type="SFLD" id="SFLDG01143">
    <property type="entry name" value="C2.B.3:_Phosphomannomutase_Lik"/>
    <property type="match status" value="1"/>
</dbReference>
<keyword evidence="12" id="KW-0540">Nuclease</keyword>
<keyword evidence="11" id="KW-0963">Cytoplasm</keyword>
<dbReference type="PANTHER" id="PTHR10139">
    <property type="entry name" value="DOUBLE-STRAND BREAK REPAIR PROTEIN MRE11"/>
    <property type="match status" value="1"/>
</dbReference>
<feature type="binding site" evidence="25">
    <location>
        <position position="986"/>
    </location>
    <ligand>
        <name>alpha-D-mannose 1-phosphate</name>
        <dbReference type="ChEBI" id="CHEBI:58409"/>
    </ligand>
</feature>
<evidence type="ECO:0000256" key="1">
    <source>
        <dbReference type="ARBA" id="ARBA00001936"/>
    </source>
</evidence>
<evidence type="ECO:0000256" key="25">
    <source>
        <dbReference type="PIRSR" id="PIRSR605002-2"/>
    </source>
</evidence>
<dbReference type="InterPro" id="IPR004843">
    <property type="entry name" value="Calcineurin-like_PHP"/>
</dbReference>
<evidence type="ECO:0000256" key="8">
    <source>
        <dbReference type="ARBA" id="ARBA00011738"/>
    </source>
</evidence>
<organism evidence="29 30">
    <name type="scientific">Moesziomyces aphidis</name>
    <name type="common">Pseudozyma aphidis</name>
    <dbReference type="NCBI Taxonomy" id="84754"/>
    <lineage>
        <taxon>Eukaryota</taxon>
        <taxon>Fungi</taxon>
        <taxon>Dikarya</taxon>
        <taxon>Basidiomycota</taxon>
        <taxon>Ustilaginomycotina</taxon>
        <taxon>Ustilaginomycetes</taxon>
        <taxon>Ustilaginales</taxon>
        <taxon>Ustilaginaceae</taxon>
        <taxon>Moesziomyces</taxon>
    </lineage>
</organism>
<dbReference type="CDD" id="cd02585">
    <property type="entry name" value="HAD_PMM"/>
    <property type="match status" value="1"/>
</dbReference>
<keyword evidence="13 26" id="KW-0479">Metal-binding</keyword>
<evidence type="ECO:0000256" key="5">
    <source>
        <dbReference type="ARBA" id="ARBA00004699"/>
    </source>
</evidence>
<dbReference type="CDD" id="cd00840">
    <property type="entry name" value="MPP_Mre11_N"/>
    <property type="match status" value="1"/>
</dbReference>
<feature type="compositionally biased region" description="Acidic residues" evidence="27">
    <location>
        <begin position="702"/>
        <end position="713"/>
    </location>
</feature>
<sequence>MVRLTRRTGATPSQSGRHESPPTEPHGETDQLADEMNPTQQQLPPPTFAAKSEADHIKIMLATDNHVGYMERDPVRGQDSIRTFEEILQLAVEHDVDLILLGGDLFHENKPSRSTLHQTMSLLRQYTLGDKPIAVELLSDPNDGAMPGNHFPAVNYEDPNLNVSIPVFSIHGNHDDPQGVGETGALSALDLLSVSGLINYFGRVELPSDDATAGASSAKTARGGAFQEKGIRIKPVLLQKGETRLALYGMGNIKDERMHFELRANRVRMYRPQEDPDSWFNILCVHQNRVAHNPKACVPETMFDDSIHLVVWGHEHEQMIQPQPVTEKRYHITQPGSSVATSLSQGETVEKCVAIIHVEKTDFLIEPVPLQTVRPFVMDDMVLSEELEESGLSSERSDIIKLLRKRVGGLIDRAKREFKERHPQREMPLPLVRLRVEYTNQEISNPQRFGQEFAGKVANPKEVLQFTKRKSLRSGRRGGDGDAANGKSAYVDVEEEGLLAVERLEKVDVGKLVQEYLQAQNLDILNPEGLEGAVLNFVEKDDREAIDSFVTKMLRNTVKGLVTIDPEESRIDGELERLRQHHQQQRQQMEEMDVEDDAPSTRRGARGHESDDSMMDELVEPPVTRTPARARGRAAPRRAEQEDQDDFDEELDDARPAGGGRRIAGSSRVAKAAAPARGSRATTSRTRTSAPAPTFLGQESAYADEQDDSDVGVDESRSTPAPPARGHASVLEMLNQRSTASSTKSKKPAPAAKVSRAKKPAARQMQESIQISDDDDDDDDFVEHHNAAPGDDDDDDFVEPASTSRRTAARPTRRSGRAVTDRIGSTSTETPQAKQAKMSAYSHRKQPRVLCLFDVDGTLSLARQTITPEFKALLAQLRQHCVIGVVGGSDLKKVREQLQISAADFVTEFDYVFAENGLTGFRDGQLLASQSFIGWLGEERYQKLAKFCLKYIANLDLPIMRGTFIEFRNGMINVSPIGRNASIEERIEFEKYDKIHNIRNTFVDALKKEFGDYGLTFSIGGQISFDVFPHGWDKTYALRNVAIDDGKADGSTTAKQLGWDEIHFFGDKTYKGGNDNEIFEDPRTIGHTVTDPQDTMKQLRQLFGLK</sequence>
<comment type="subunit">
    <text evidence="8">Homodimer.</text>
</comment>
<keyword evidence="20" id="KW-0464">Manganese</keyword>
<dbReference type="Pfam" id="PF04152">
    <property type="entry name" value="Mre11_DNA_bind"/>
    <property type="match status" value="1"/>
</dbReference>
<evidence type="ECO:0000256" key="26">
    <source>
        <dbReference type="PIRSR" id="PIRSR605002-3"/>
    </source>
</evidence>
<feature type="active site" description="Nucleophile" evidence="24">
    <location>
        <position position="854"/>
    </location>
</feature>
<dbReference type="SFLD" id="SFLDS00003">
    <property type="entry name" value="Haloacid_Dehalogenase"/>
    <property type="match status" value="1"/>
</dbReference>
<feature type="compositionally biased region" description="Low complexity" evidence="27">
    <location>
        <begin position="737"/>
        <end position="754"/>
    </location>
</feature>
<feature type="compositionally biased region" description="Polar residues" evidence="27">
    <location>
        <begin position="823"/>
        <end position="833"/>
    </location>
</feature>
<dbReference type="Pfam" id="PF03332">
    <property type="entry name" value="PMM"/>
    <property type="match status" value="1"/>
</dbReference>
<dbReference type="Gene3D" id="3.30.110.110">
    <property type="entry name" value="Mre11, capping domain"/>
    <property type="match status" value="1"/>
</dbReference>
<comment type="caution">
    <text evidence="29">The sequence shown here is derived from an EMBL/GenBank/DDBJ whole genome shotgun (WGS) entry which is preliminary data.</text>
</comment>
<dbReference type="Gene3D" id="3.40.50.1000">
    <property type="entry name" value="HAD superfamily/HAD-like"/>
    <property type="match status" value="1"/>
</dbReference>
<evidence type="ECO:0000256" key="17">
    <source>
        <dbReference type="ARBA" id="ARBA00022839"/>
    </source>
</evidence>
<evidence type="ECO:0000256" key="16">
    <source>
        <dbReference type="ARBA" id="ARBA00022801"/>
    </source>
</evidence>
<evidence type="ECO:0000256" key="7">
    <source>
        <dbReference type="ARBA" id="ARBA00009736"/>
    </source>
</evidence>
<evidence type="ECO:0000256" key="13">
    <source>
        <dbReference type="ARBA" id="ARBA00022723"/>
    </source>
</evidence>